<dbReference type="InterPro" id="IPR011701">
    <property type="entry name" value="MFS"/>
</dbReference>
<feature type="transmembrane region" description="Helical" evidence="12">
    <location>
        <begin position="360"/>
        <end position="379"/>
    </location>
</feature>
<dbReference type="EMBL" id="JBJJXI010000018">
    <property type="protein sequence ID" value="KAL3406698.1"/>
    <property type="molecule type" value="Genomic_DNA"/>
</dbReference>
<feature type="transmembrane region" description="Helical" evidence="12">
    <location>
        <begin position="103"/>
        <end position="122"/>
    </location>
</feature>
<proteinExistence type="inferred from homology"/>
<dbReference type="GO" id="GO:0015293">
    <property type="term" value="F:symporter activity"/>
    <property type="evidence" value="ECO:0007669"/>
    <property type="project" value="UniProtKB-KW"/>
</dbReference>
<feature type="transmembrane region" description="Helical" evidence="12">
    <location>
        <begin position="76"/>
        <end position="96"/>
    </location>
</feature>
<feature type="transmembrane region" description="Helical" evidence="12">
    <location>
        <begin position="198"/>
        <end position="216"/>
    </location>
</feature>
<feature type="transmembrane region" description="Helical" evidence="12">
    <location>
        <begin position="334"/>
        <end position="354"/>
    </location>
</feature>
<dbReference type="Pfam" id="PF07690">
    <property type="entry name" value="MFS_1"/>
    <property type="match status" value="1"/>
</dbReference>
<name>A0ABD2XNW0_9HYME</name>
<evidence type="ECO:0000313" key="14">
    <source>
        <dbReference type="EMBL" id="KAL3406698.1"/>
    </source>
</evidence>
<evidence type="ECO:0000256" key="2">
    <source>
        <dbReference type="ARBA" id="ARBA00008586"/>
    </source>
</evidence>
<evidence type="ECO:0000256" key="10">
    <source>
        <dbReference type="ARBA" id="ARBA00054632"/>
    </source>
</evidence>
<keyword evidence="8 12" id="KW-0472">Membrane</keyword>
<evidence type="ECO:0000256" key="1">
    <source>
        <dbReference type="ARBA" id="ARBA00004141"/>
    </source>
</evidence>
<comment type="caution">
    <text evidence="14">The sequence shown here is derived from an EMBL/GenBank/DDBJ whole genome shotgun (WGS) entry which is preliminary data.</text>
</comment>
<evidence type="ECO:0000256" key="8">
    <source>
        <dbReference type="ARBA" id="ARBA00023136"/>
    </source>
</evidence>
<keyword evidence="7" id="KW-0915">Sodium</keyword>
<keyword evidence="5" id="KW-0769">Symport</keyword>
<comment type="function">
    <text evidence="10">May be an inorganic phosphate cotransporter.</text>
</comment>
<evidence type="ECO:0000256" key="11">
    <source>
        <dbReference type="ARBA" id="ARBA00068450"/>
    </source>
</evidence>
<feature type="transmembrane region" description="Helical" evidence="12">
    <location>
        <begin position="391"/>
        <end position="410"/>
    </location>
</feature>
<dbReference type="AlphaFoldDB" id="A0ABD2XNW0"/>
<dbReference type="InterPro" id="IPR036259">
    <property type="entry name" value="MFS_trans_sf"/>
</dbReference>
<keyword evidence="9" id="KW-0739">Sodium transport</keyword>
<gene>
    <name evidence="14" type="ORF">TKK_000845</name>
</gene>
<evidence type="ECO:0000313" key="15">
    <source>
        <dbReference type="Proteomes" id="UP001627154"/>
    </source>
</evidence>
<evidence type="ECO:0000256" key="3">
    <source>
        <dbReference type="ARBA" id="ARBA00022448"/>
    </source>
</evidence>
<dbReference type="GO" id="GO:0006814">
    <property type="term" value="P:sodium ion transport"/>
    <property type="evidence" value="ECO:0007669"/>
    <property type="project" value="UniProtKB-KW"/>
</dbReference>
<keyword evidence="15" id="KW-1185">Reference proteome</keyword>
<feature type="transmembrane region" description="Helical" evidence="12">
    <location>
        <begin position="430"/>
        <end position="453"/>
    </location>
</feature>
<dbReference type="InterPro" id="IPR020846">
    <property type="entry name" value="MFS_dom"/>
</dbReference>
<evidence type="ECO:0000256" key="7">
    <source>
        <dbReference type="ARBA" id="ARBA00023053"/>
    </source>
</evidence>
<evidence type="ECO:0000256" key="4">
    <source>
        <dbReference type="ARBA" id="ARBA00022692"/>
    </source>
</evidence>
<dbReference type="Gene3D" id="1.20.1250.20">
    <property type="entry name" value="MFS general substrate transporter like domains"/>
    <property type="match status" value="2"/>
</dbReference>
<keyword evidence="6 12" id="KW-1133">Transmembrane helix</keyword>
<reference evidence="14 15" key="1">
    <citation type="journal article" date="2024" name="bioRxiv">
        <title>A reference genome for Trichogramma kaykai: A tiny desert-dwelling parasitoid wasp with competing sex-ratio distorters.</title>
        <authorList>
            <person name="Culotta J."/>
            <person name="Lindsey A.R."/>
        </authorList>
    </citation>
    <scope>NUCLEOTIDE SEQUENCE [LARGE SCALE GENOMIC DNA]</scope>
    <source>
        <strain evidence="14 15">KSX58</strain>
    </source>
</reference>
<feature type="transmembrane region" description="Helical" evidence="12">
    <location>
        <begin position="34"/>
        <end position="56"/>
    </location>
</feature>
<dbReference type="FunFam" id="1.20.1250.20:FF:000144">
    <property type="entry name" value="Picot, isoform B"/>
    <property type="match status" value="1"/>
</dbReference>
<dbReference type="InterPro" id="IPR050382">
    <property type="entry name" value="MFS_Na/Anion_cotransporter"/>
</dbReference>
<organism evidence="14 15">
    <name type="scientific">Trichogramma kaykai</name>
    <dbReference type="NCBI Taxonomy" id="54128"/>
    <lineage>
        <taxon>Eukaryota</taxon>
        <taxon>Metazoa</taxon>
        <taxon>Ecdysozoa</taxon>
        <taxon>Arthropoda</taxon>
        <taxon>Hexapoda</taxon>
        <taxon>Insecta</taxon>
        <taxon>Pterygota</taxon>
        <taxon>Neoptera</taxon>
        <taxon>Endopterygota</taxon>
        <taxon>Hymenoptera</taxon>
        <taxon>Apocrita</taxon>
        <taxon>Proctotrupomorpha</taxon>
        <taxon>Chalcidoidea</taxon>
        <taxon>Trichogrammatidae</taxon>
        <taxon>Trichogramma</taxon>
    </lineage>
</organism>
<keyword evidence="4 12" id="KW-0812">Transmembrane</keyword>
<keyword evidence="3" id="KW-0813">Transport</keyword>
<sequence>MTRQGSLRRVSLADNMKEAPVKPKDKMGARHVQALLLTGGFLCCYAMRVCMSVAVVAMSDKTKPMHFDWDESTQNLMLSSFFWGYVLTQIPGGMVAQRWGAQRLYGAAVGLCGLATLAIPIAARYGDYQLVCACRVFCGLCQGVVPPIIHTLLAKWVPLPERGRFTSFVYSGGWVGNVIALQSSGLLAGSVLGWSSCFYFWGSLSLGWAVLWQLAGRESPAEHTEMAFDERLYIESSLGVVETDAPVTTPWRDILTSVPVWALLVTQCSQSWGFWMLLSKIPSYMDKVLHYDIQNNGLISSLPYLCAWLMSFPVSIMSDWAIRKNRLSTRSSRMICNTFGEVFPALALVGLGFVGAGQQLLAVGILVLAVTGNIAIYCGHHANHMDLSPNYAGPLMGFTNAAANVCSILAPLVQGYVVKDPSNVAEWRSIFFLTAGIYVAGATTFLCFGSVQVQSWNDATIKRSCSGRRSTLSARRPVPPIPISEIYSTEQSKANVIGNVAVIEEKIER</sequence>
<dbReference type="PROSITE" id="PS50850">
    <property type="entry name" value="MFS"/>
    <property type="match status" value="1"/>
</dbReference>
<evidence type="ECO:0000256" key="6">
    <source>
        <dbReference type="ARBA" id="ARBA00022989"/>
    </source>
</evidence>
<dbReference type="PANTHER" id="PTHR11662:SF280">
    <property type="entry name" value="FI21844P1-RELATED"/>
    <property type="match status" value="1"/>
</dbReference>
<comment type="subcellular location">
    <subcellularLocation>
        <location evidence="1">Membrane</location>
        <topology evidence="1">Multi-pass membrane protein</topology>
    </subcellularLocation>
</comment>
<keyword evidence="9" id="KW-0406">Ion transport</keyword>
<evidence type="ECO:0000256" key="12">
    <source>
        <dbReference type="SAM" id="Phobius"/>
    </source>
</evidence>
<evidence type="ECO:0000259" key="13">
    <source>
        <dbReference type="PROSITE" id="PS50850"/>
    </source>
</evidence>
<evidence type="ECO:0000256" key="5">
    <source>
        <dbReference type="ARBA" id="ARBA00022847"/>
    </source>
</evidence>
<dbReference type="CDD" id="cd17318">
    <property type="entry name" value="MFS_SLC17"/>
    <property type="match status" value="1"/>
</dbReference>
<protein>
    <recommendedName>
        <fullName evidence="11">Putative inorganic phosphate cotransporter</fullName>
    </recommendedName>
</protein>
<dbReference type="FunFam" id="1.20.1250.20:FF:000003">
    <property type="entry name" value="Solute carrier family 17 member 3"/>
    <property type="match status" value="1"/>
</dbReference>
<dbReference type="Proteomes" id="UP001627154">
    <property type="component" value="Unassembled WGS sequence"/>
</dbReference>
<accession>A0ABD2XNW0</accession>
<dbReference type="PANTHER" id="PTHR11662">
    <property type="entry name" value="SOLUTE CARRIER FAMILY 17"/>
    <property type="match status" value="1"/>
</dbReference>
<feature type="domain" description="Major facilitator superfamily (MFS) profile" evidence="13">
    <location>
        <begin position="32"/>
        <end position="453"/>
    </location>
</feature>
<evidence type="ECO:0000256" key="9">
    <source>
        <dbReference type="ARBA" id="ARBA00023201"/>
    </source>
</evidence>
<dbReference type="GO" id="GO:0016020">
    <property type="term" value="C:membrane"/>
    <property type="evidence" value="ECO:0007669"/>
    <property type="project" value="UniProtKB-SubCell"/>
</dbReference>
<dbReference type="SUPFAM" id="SSF103473">
    <property type="entry name" value="MFS general substrate transporter"/>
    <property type="match status" value="1"/>
</dbReference>
<comment type="similarity">
    <text evidence="2">Belongs to the major facilitator superfamily. Sodium/anion cotransporter family.</text>
</comment>